<reference evidence="1" key="1">
    <citation type="submission" date="2021-05" db="EMBL/GenBank/DDBJ databases">
        <title>Comparative genomics of three Colletotrichum scovillei strains and genetic complementation revealed genes involved fungal growth and virulence on chili pepper.</title>
        <authorList>
            <person name="Hsieh D.-K."/>
            <person name="Chuang S.-C."/>
            <person name="Chen C.-Y."/>
            <person name="Chao Y.-T."/>
            <person name="Lu M.-Y.J."/>
            <person name="Lee M.-H."/>
            <person name="Shih M.-C."/>
        </authorList>
    </citation>
    <scope>NUCLEOTIDE SEQUENCE</scope>
    <source>
        <strain evidence="1">Coll-153</strain>
    </source>
</reference>
<accession>A0A9P7R4H9</accession>
<protein>
    <submittedName>
        <fullName evidence="1">Uncharacterized protein</fullName>
    </submittedName>
</protein>
<dbReference type="AlphaFoldDB" id="A0A9P7R4H9"/>
<organism evidence="1 2">
    <name type="scientific">Colletotrichum scovillei</name>
    <dbReference type="NCBI Taxonomy" id="1209932"/>
    <lineage>
        <taxon>Eukaryota</taxon>
        <taxon>Fungi</taxon>
        <taxon>Dikarya</taxon>
        <taxon>Ascomycota</taxon>
        <taxon>Pezizomycotina</taxon>
        <taxon>Sordariomycetes</taxon>
        <taxon>Hypocreomycetidae</taxon>
        <taxon>Glomerellales</taxon>
        <taxon>Glomerellaceae</taxon>
        <taxon>Colletotrichum</taxon>
        <taxon>Colletotrichum acutatum species complex</taxon>
    </lineage>
</organism>
<evidence type="ECO:0000313" key="1">
    <source>
        <dbReference type="EMBL" id="KAG7048575.1"/>
    </source>
</evidence>
<name>A0A9P7R4H9_9PEZI</name>
<gene>
    <name evidence="1" type="ORF">JMJ77_014213</name>
</gene>
<evidence type="ECO:0000313" key="2">
    <source>
        <dbReference type="Proteomes" id="UP000699042"/>
    </source>
</evidence>
<proteinExistence type="predicted"/>
<dbReference type="Proteomes" id="UP000699042">
    <property type="component" value="Unassembled WGS sequence"/>
</dbReference>
<dbReference type="EMBL" id="JAESDN010000006">
    <property type="protein sequence ID" value="KAG7048575.1"/>
    <property type="molecule type" value="Genomic_DNA"/>
</dbReference>
<sequence length="193" mass="21564">MPSMGSTLSRDSLPILNPPRHSICLPTLAFLQLTASSRCLKMLKNERKEKTMQWTSVCCRRRLPSSLSCSRSLFFPMLLPRWALACHPYIGQLFGKSQASPDQSSFLGRSIKHAAACRMSFSAYRLAGPSFSRDTCKTCKGTFSDRQLVVLILPNPLLGHLYSPTLACQLANLHDRHCACPKHINPFEPKTGR</sequence>
<keyword evidence="2" id="KW-1185">Reference proteome</keyword>
<comment type="caution">
    <text evidence="1">The sequence shown here is derived from an EMBL/GenBank/DDBJ whole genome shotgun (WGS) entry which is preliminary data.</text>
</comment>